<organism evidence="2 3">
    <name type="scientific">Paenibacillus cisolokensis</name>
    <dbReference type="NCBI Taxonomy" id="1658519"/>
    <lineage>
        <taxon>Bacteria</taxon>
        <taxon>Bacillati</taxon>
        <taxon>Bacillota</taxon>
        <taxon>Bacilli</taxon>
        <taxon>Bacillales</taxon>
        <taxon>Paenibacillaceae</taxon>
        <taxon>Paenibacillus</taxon>
    </lineage>
</organism>
<dbReference type="RefSeq" id="WP_213529395.1">
    <property type="nucleotide sequence ID" value="NZ_BOVJ01000112.1"/>
</dbReference>
<protein>
    <submittedName>
        <fullName evidence="2">Uncharacterized protein</fullName>
    </submittedName>
</protein>
<keyword evidence="3" id="KW-1185">Reference proteome</keyword>
<dbReference type="EMBL" id="BOVJ01000112">
    <property type="protein sequence ID" value="GIQ64919.1"/>
    <property type="molecule type" value="Genomic_DNA"/>
</dbReference>
<evidence type="ECO:0000313" key="2">
    <source>
        <dbReference type="EMBL" id="GIQ64919.1"/>
    </source>
</evidence>
<comment type="caution">
    <text evidence="2">The sequence shown here is derived from an EMBL/GenBank/DDBJ whole genome shotgun (WGS) entry which is preliminary data.</text>
</comment>
<accession>A0ABQ4N9K8</accession>
<gene>
    <name evidence="2" type="ORF">PACILC2_34870</name>
</gene>
<feature type="compositionally biased region" description="Basic residues" evidence="1">
    <location>
        <begin position="153"/>
        <end position="165"/>
    </location>
</feature>
<evidence type="ECO:0000256" key="1">
    <source>
        <dbReference type="SAM" id="MobiDB-lite"/>
    </source>
</evidence>
<dbReference type="Proteomes" id="UP000680304">
    <property type="component" value="Unassembled WGS sequence"/>
</dbReference>
<reference evidence="2 3" key="1">
    <citation type="submission" date="2021-04" db="EMBL/GenBank/DDBJ databases">
        <title>Draft genome sequence of Paenibacillus cisolokensis, LC2-13A.</title>
        <authorList>
            <person name="Uke A."/>
            <person name="Chhe C."/>
            <person name="Baramee S."/>
            <person name="Kosugi A."/>
        </authorList>
    </citation>
    <scope>NUCLEOTIDE SEQUENCE [LARGE SCALE GENOMIC DNA]</scope>
    <source>
        <strain evidence="2 3">LC2-13A</strain>
    </source>
</reference>
<sequence>MLEKLQSAAPEDTAYFYSASAAEEIERGCIGHLRGDFGRSGEEFWVTWFPRRSPFETTAFKEELGKVFQAIGDQKVLKSRQHMLRFCSEHPEARIGGAWSTDVYGFCMQTQDHRYYLRCFPFAGDYNFYLYCYARPERLVEQQQQAPSTPAAQKKKRKRNDRRTQ</sequence>
<name>A0ABQ4N9K8_9BACL</name>
<proteinExistence type="predicted"/>
<feature type="compositionally biased region" description="Low complexity" evidence="1">
    <location>
        <begin position="142"/>
        <end position="152"/>
    </location>
</feature>
<evidence type="ECO:0000313" key="3">
    <source>
        <dbReference type="Proteomes" id="UP000680304"/>
    </source>
</evidence>
<feature type="region of interest" description="Disordered" evidence="1">
    <location>
        <begin position="141"/>
        <end position="165"/>
    </location>
</feature>